<evidence type="ECO:0008006" key="3">
    <source>
        <dbReference type="Google" id="ProtNLM"/>
    </source>
</evidence>
<dbReference type="SUPFAM" id="SSF48264">
    <property type="entry name" value="Cytochrome P450"/>
    <property type="match status" value="1"/>
</dbReference>
<reference evidence="1" key="2">
    <citation type="submission" date="2014-09" db="EMBL/GenBank/DDBJ databases">
        <title>Criblamydia sequanensis harbors a mega-plasmid encoding arsenite resistance.</title>
        <authorList>
            <person name="Bertelli C."/>
            <person name="Goesmann A."/>
            <person name="Greub G."/>
        </authorList>
    </citation>
    <scope>NUCLEOTIDE SEQUENCE [LARGE SCALE GENOMIC DNA]</scope>
    <source>
        <strain evidence="1">CRIB-18</strain>
    </source>
</reference>
<dbReference type="STRING" id="1437425.CSEC_1476"/>
<evidence type="ECO:0000313" key="1">
    <source>
        <dbReference type="EMBL" id="CDR34290.1"/>
    </source>
</evidence>
<dbReference type="GO" id="GO:0020037">
    <property type="term" value="F:heme binding"/>
    <property type="evidence" value="ECO:0007669"/>
    <property type="project" value="InterPro"/>
</dbReference>
<dbReference type="GO" id="GO:0005506">
    <property type="term" value="F:iron ion binding"/>
    <property type="evidence" value="ECO:0007669"/>
    <property type="project" value="InterPro"/>
</dbReference>
<dbReference type="CDD" id="cd00302">
    <property type="entry name" value="cytochrome_P450"/>
    <property type="match status" value="1"/>
</dbReference>
<dbReference type="OrthoDB" id="9789468at2"/>
<accession>A0A090D242</accession>
<protein>
    <recommendedName>
        <fullName evidence="3">Cytochrome P450</fullName>
    </recommendedName>
</protein>
<organism evidence="1 2">
    <name type="scientific">Candidatus Criblamydia sequanensis CRIB-18</name>
    <dbReference type="NCBI Taxonomy" id="1437425"/>
    <lineage>
        <taxon>Bacteria</taxon>
        <taxon>Pseudomonadati</taxon>
        <taxon>Chlamydiota</taxon>
        <taxon>Chlamydiia</taxon>
        <taxon>Parachlamydiales</taxon>
        <taxon>Candidatus Criblamydiaceae</taxon>
        <taxon>Candidatus Criblamydia</taxon>
    </lineage>
</organism>
<dbReference type="RefSeq" id="WP_041017839.1">
    <property type="nucleotide sequence ID" value="NZ_CCEJ010000007.1"/>
</dbReference>
<dbReference type="InterPro" id="IPR001128">
    <property type="entry name" value="Cyt_P450"/>
</dbReference>
<reference evidence="1" key="1">
    <citation type="submission" date="2013-12" db="EMBL/GenBank/DDBJ databases">
        <authorList>
            <person name="Linke B."/>
        </authorList>
    </citation>
    <scope>NUCLEOTIDE SEQUENCE [LARGE SCALE GENOMIC DNA]</scope>
    <source>
        <strain evidence="1">CRIB-18</strain>
    </source>
</reference>
<proteinExistence type="predicted"/>
<dbReference type="eggNOG" id="COG2124">
    <property type="taxonomic scope" value="Bacteria"/>
</dbReference>
<dbReference type="InterPro" id="IPR050121">
    <property type="entry name" value="Cytochrome_P450_monoxygenase"/>
</dbReference>
<sequence length="481" mass="56433">MQAMKNSIVAEACFRKATPEEVEEDKGSLLYRAVTYPFKAPLDFTYRIFGTLSMYFGGADVLSWKQPFIQTFIEKAFRLAGYDKHTLFMETLYSFKGTRRFLLDPVVVKELFKHHRKEDGLFRDTRTMEEIFNILKEVFPKEKFDKNSMMFTCSPEHTKRYRDLLEPFLNQEAIKNYIPEIQKTASEFIEEWAKKELIDVSLETRLYASRIITSLMFNNGRVSASISESVNYINYYIVKSIMGVTEEEKALYQKSLKDFRKAVTTILKQDRIPLFEGQEISESEKKAMIFILFFAGQETTSSLLTYILFQLALNPKLQNTLYSSLRSVNDERFENLKNRSRKINTFFLEMLRKFPPVYGTGRRCDNEICLVYRLRDEDFQRKTIIQEDDIVVPLMIKLAENPEWRCFPFGEGVNACPGRVLAFYEISELILKLIEGYTIHTNQNENEVKISAKVTLQFDNSPKIWFEPRIKDESTSSKKYD</sequence>
<dbReference type="Proteomes" id="UP000031552">
    <property type="component" value="Unassembled WGS sequence"/>
</dbReference>
<dbReference type="Pfam" id="PF00067">
    <property type="entry name" value="p450"/>
    <property type="match status" value="1"/>
</dbReference>
<dbReference type="InterPro" id="IPR036396">
    <property type="entry name" value="Cyt_P450_sf"/>
</dbReference>
<dbReference type="EMBL" id="CCEJ010000007">
    <property type="protein sequence ID" value="CDR34290.1"/>
    <property type="molecule type" value="Genomic_DNA"/>
</dbReference>
<dbReference type="GO" id="GO:0016705">
    <property type="term" value="F:oxidoreductase activity, acting on paired donors, with incorporation or reduction of molecular oxygen"/>
    <property type="evidence" value="ECO:0007669"/>
    <property type="project" value="InterPro"/>
</dbReference>
<dbReference type="Gene3D" id="1.10.630.10">
    <property type="entry name" value="Cytochrome P450"/>
    <property type="match status" value="1"/>
</dbReference>
<comment type="caution">
    <text evidence="1">The sequence shown here is derived from an EMBL/GenBank/DDBJ whole genome shotgun (WGS) entry which is preliminary data.</text>
</comment>
<name>A0A090D242_9BACT</name>
<dbReference type="AlphaFoldDB" id="A0A090D242"/>
<dbReference type="PANTHER" id="PTHR24305:SF224">
    <property type="entry name" value="CYTOCHROME P450 313A1-RELATED"/>
    <property type="match status" value="1"/>
</dbReference>
<dbReference type="GO" id="GO:0004497">
    <property type="term" value="F:monooxygenase activity"/>
    <property type="evidence" value="ECO:0007669"/>
    <property type="project" value="InterPro"/>
</dbReference>
<keyword evidence="2" id="KW-1185">Reference proteome</keyword>
<dbReference type="PRINTS" id="PR00385">
    <property type="entry name" value="P450"/>
</dbReference>
<evidence type="ECO:0000313" key="2">
    <source>
        <dbReference type="Proteomes" id="UP000031552"/>
    </source>
</evidence>
<dbReference type="PANTHER" id="PTHR24305">
    <property type="entry name" value="CYTOCHROME P450"/>
    <property type="match status" value="1"/>
</dbReference>
<gene>
    <name evidence="1" type="ORF">CSEC_1476</name>
</gene>